<name>A0ABQ6FDQ2_9RHOO</name>
<evidence type="ECO:0000313" key="1">
    <source>
        <dbReference type="EMBL" id="GLT22726.1"/>
    </source>
</evidence>
<proteinExistence type="predicted"/>
<dbReference type="EMBL" id="BSPX01000030">
    <property type="protein sequence ID" value="GLT22726.1"/>
    <property type="molecule type" value="Genomic_DNA"/>
</dbReference>
<gene>
    <name evidence="1" type="ORF">GCM10007933_21860</name>
</gene>
<comment type="caution">
    <text evidence="1">The sequence shown here is derived from an EMBL/GenBank/DDBJ whole genome shotgun (WGS) entry which is preliminary data.</text>
</comment>
<organism evidence="1 2">
    <name type="scientific">Zoogloea oryzae</name>
    <dbReference type="NCBI Taxonomy" id="310767"/>
    <lineage>
        <taxon>Bacteria</taxon>
        <taxon>Pseudomonadati</taxon>
        <taxon>Pseudomonadota</taxon>
        <taxon>Betaproteobacteria</taxon>
        <taxon>Rhodocyclales</taxon>
        <taxon>Zoogloeaceae</taxon>
        <taxon>Zoogloea</taxon>
    </lineage>
</organism>
<accession>A0ABQ6FDQ2</accession>
<evidence type="ECO:0000313" key="2">
    <source>
        <dbReference type="Proteomes" id="UP001157167"/>
    </source>
</evidence>
<protein>
    <submittedName>
        <fullName evidence="1">Uncharacterized protein</fullName>
    </submittedName>
</protein>
<keyword evidence="2" id="KW-1185">Reference proteome</keyword>
<dbReference type="Proteomes" id="UP001157167">
    <property type="component" value="Unassembled WGS sequence"/>
</dbReference>
<sequence>MGPTRFGNRVGPICPLYLRDCSGDWCRLRAPSVDAAGRGRARKTGGITLQIVDSSAVLLPERFRGLRLRRFAAAARTLSHTTARTLPPGMAYGKGLLNFEG</sequence>
<reference evidence="2" key="1">
    <citation type="journal article" date="2019" name="Int. J. Syst. Evol. Microbiol.">
        <title>The Global Catalogue of Microorganisms (GCM) 10K type strain sequencing project: providing services to taxonomists for standard genome sequencing and annotation.</title>
        <authorList>
            <consortium name="The Broad Institute Genomics Platform"/>
            <consortium name="The Broad Institute Genome Sequencing Center for Infectious Disease"/>
            <person name="Wu L."/>
            <person name="Ma J."/>
        </authorList>
    </citation>
    <scope>NUCLEOTIDE SEQUENCE [LARGE SCALE GENOMIC DNA]</scope>
    <source>
        <strain evidence="2">NBRC 102407</strain>
    </source>
</reference>